<evidence type="ECO:0000256" key="1">
    <source>
        <dbReference type="ARBA" id="ARBA00010609"/>
    </source>
</evidence>
<dbReference type="Pfam" id="PF07732">
    <property type="entry name" value="Cu-oxidase_3"/>
    <property type="match status" value="1"/>
</dbReference>
<dbReference type="SUPFAM" id="SSF49503">
    <property type="entry name" value="Cupredoxins"/>
    <property type="match status" value="3"/>
</dbReference>
<dbReference type="PANTHER" id="PTHR48267:SF1">
    <property type="entry name" value="BILIRUBIN OXIDASE"/>
    <property type="match status" value="1"/>
</dbReference>
<dbReference type="Pfam" id="PF00394">
    <property type="entry name" value="Cu-oxidase"/>
    <property type="match status" value="1"/>
</dbReference>
<dbReference type="InterPro" id="IPR011707">
    <property type="entry name" value="Cu-oxidase-like_N"/>
</dbReference>
<dbReference type="CDD" id="cd13890">
    <property type="entry name" value="CuRO_3_CueO_FtsP"/>
    <property type="match status" value="1"/>
</dbReference>
<feature type="domain" description="Plastocyanin-like" evidence="4">
    <location>
        <begin position="231"/>
        <end position="320"/>
    </location>
</feature>
<dbReference type="PROSITE" id="PS00080">
    <property type="entry name" value="MULTICOPPER_OXIDASE2"/>
    <property type="match status" value="1"/>
</dbReference>
<comment type="similarity">
    <text evidence="1">Belongs to the multicopper oxidase family.</text>
</comment>
<accession>A0A941HPB6</accession>
<dbReference type="GO" id="GO:0005507">
    <property type="term" value="F:copper ion binding"/>
    <property type="evidence" value="ECO:0007669"/>
    <property type="project" value="InterPro"/>
</dbReference>
<evidence type="ECO:0000259" key="6">
    <source>
        <dbReference type="Pfam" id="PF07732"/>
    </source>
</evidence>
<dbReference type="InterPro" id="IPR045087">
    <property type="entry name" value="Cu-oxidase_fam"/>
</dbReference>
<dbReference type="CDD" id="cd04232">
    <property type="entry name" value="CuRO_1_CueO_FtsP"/>
    <property type="match status" value="1"/>
</dbReference>
<dbReference type="Pfam" id="PF07731">
    <property type="entry name" value="Cu-oxidase_2"/>
    <property type="match status" value="1"/>
</dbReference>
<dbReference type="EMBL" id="JAGSCS010000002">
    <property type="protein sequence ID" value="MBR0575159.1"/>
    <property type="molecule type" value="Genomic_DNA"/>
</dbReference>
<dbReference type="RefSeq" id="WP_211799675.1">
    <property type="nucleotide sequence ID" value="NZ_JAGSCS010000002.1"/>
</dbReference>
<proteinExistence type="inferred from homology"/>
<sequence length="481" mass="53406">MKTIMNPWRHRHQIMAGLCLVLSGILFSSCSLLPSNGGRPGDGVVSSERNPLRIPELLEDRNPDPNMAEYALEAREGEQEFIPGKLTKTFGYNGDYLGPVLRMRRGEQVSIQVSNALTDDTTIHWHGLEVDGEQDGGPHQKIKPGDTWNPQFTVDQPAATLWFHPHLAGTTANQVYMGLAGLIYIEDEVSDGLNLPKEYGVNDLPVIVQDRNFKADGSFAYEVSMMGVVPGNHLLINGTENPYVEVNQGKVRLRLLNASNADNYTFTLSDNLDFQQIASDGGFLEKSVVRKAIELSPGERAEVVVDLSAVKEDKTYLLVEGYPGLEFRILQLGKDTTEVPSQLVVLPKADATLSTGERSFQLEGMGIQGTINGKVYDPDRMDETIPQGKTEIWTLTTTFGGMMQSGGHPFHVHGTQFRVLSRNGKEPPEEERGYKDTVFVGVGEEVRILIQFKHQGMYMYHCHILEHEDYGMMGQIMVTAP</sequence>
<dbReference type="AlphaFoldDB" id="A0A941HPB6"/>
<evidence type="ECO:0000313" key="7">
    <source>
        <dbReference type="EMBL" id="MBR0575159.1"/>
    </source>
</evidence>
<keyword evidence="3" id="KW-0560">Oxidoreductase</keyword>
<reference evidence="7" key="1">
    <citation type="submission" date="2021-04" db="EMBL/GenBank/DDBJ databases">
        <title>Proteiniclasticum sedimins sp. nov., an obligate anaerobic bacterium isolated from anaerobic sludge.</title>
        <authorList>
            <person name="Liu J."/>
        </authorList>
    </citation>
    <scope>NUCLEOTIDE SEQUENCE</scope>
    <source>
        <strain evidence="7">BAD-10</strain>
    </source>
</reference>
<feature type="domain" description="Plastocyanin-like" evidence="5">
    <location>
        <begin position="364"/>
        <end position="479"/>
    </location>
</feature>
<dbReference type="InterPro" id="IPR002355">
    <property type="entry name" value="Cu_oxidase_Cu_BS"/>
</dbReference>
<evidence type="ECO:0000259" key="5">
    <source>
        <dbReference type="Pfam" id="PF07731"/>
    </source>
</evidence>
<dbReference type="PANTHER" id="PTHR48267">
    <property type="entry name" value="CUPREDOXIN SUPERFAMILY PROTEIN"/>
    <property type="match status" value="1"/>
</dbReference>
<dbReference type="Proteomes" id="UP000675379">
    <property type="component" value="Unassembled WGS sequence"/>
</dbReference>
<evidence type="ECO:0000313" key="8">
    <source>
        <dbReference type="Proteomes" id="UP000675379"/>
    </source>
</evidence>
<gene>
    <name evidence="7" type="ORF">KCG48_02275</name>
</gene>
<comment type="caution">
    <text evidence="7">The sequence shown here is derived from an EMBL/GenBank/DDBJ whole genome shotgun (WGS) entry which is preliminary data.</text>
</comment>
<keyword evidence="8" id="KW-1185">Reference proteome</keyword>
<dbReference type="InterPro" id="IPR008972">
    <property type="entry name" value="Cupredoxin"/>
</dbReference>
<evidence type="ECO:0000259" key="4">
    <source>
        <dbReference type="Pfam" id="PF00394"/>
    </source>
</evidence>
<dbReference type="InterPro" id="IPR033138">
    <property type="entry name" value="Cu_oxidase_CS"/>
</dbReference>
<protein>
    <submittedName>
        <fullName evidence="7">Multicopper oxidase domain-containing protein</fullName>
    </submittedName>
</protein>
<dbReference type="PROSITE" id="PS51257">
    <property type="entry name" value="PROKAR_LIPOPROTEIN"/>
    <property type="match status" value="1"/>
</dbReference>
<dbReference type="InterPro" id="IPR011706">
    <property type="entry name" value="Cu-oxidase_C"/>
</dbReference>
<dbReference type="Gene3D" id="2.60.40.420">
    <property type="entry name" value="Cupredoxins - blue copper proteins"/>
    <property type="match status" value="3"/>
</dbReference>
<keyword evidence="2" id="KW-0479">Metal-binding</keyword>
<feature type="domain" description="Plastocyanin-like" evidence="6">
    <location>
        <begin position="82"/>
        <end position="188"/>
    </location>
</feature>
<name>A0A941HPB6_9CLOT</name>
<organism evidence="7 8">
    <name type="scientific">Proteiniclasticum sediminis</name>
    <dbReference type="NCBI Taxonomy" id="2804028"/>
    <lineage>
        <taxon>Bacteria</taxon>
        <taxon>Bacillati</taxon>
        <taxon>Bacillota</taxon>
        <taxon>Clostridia</taxon>
        <taxon>Eubacteriales</taxon>
        <taxon>Clostridiaceae</taxon>
        <taxon>Proteiniclasticum</taxon>
    </lineage>
</organism>
<dbReference type="GO" id="GO:0016491">
    <property type="term" value="F:oxidoreductase activity"/>
    <property type="evidence" value="ECO:0007669"/>
    <property type="project" value="UniProtKB-KW"/>
</dbReference>
<dbReference type="InterPro" id="IPR001117">
    <property type="entry name" value="Cu-oxidase_2nd"/>
</dbReference>
<dbReference type="PROSITE" id="PS00079">
    <property type="entry name" value="MULTICOPPER_OXIDASE1"/>
    <property type="match status" value="1"/>
</dbReference>
<evidence type="ECO:0000256" key="3">
    <source>
        <dbReference type="ARBA" id="ARBA00023002"/>
    </source>
</evidence>
<evidence type="ECO:0000256" key="2">
    <source>
        <dbReference type="ARBA" id="ARBA00022723"/>
    </source>
</evidence>